<gene>
    <name evidence="1" type="ORF">IQ276_20110</name>
</gene>
<evidence type="ECO:0000313" key="1">
    <source>
        <dbReference type="EMBL" id="MBE9024649.1"/>
    </source>
</evidence>
<sequence>MLITDFTLYLLQKSPTNFKQQVLSSWETTKVAEVVTNKGNLCSDFSLLNLLSLLQLCYVGEENPAHQPEGLAAPSGVENHPYALDRISTSTPFSPQ</sequence>
<organism evidence="1 2">
    <name type="scientific">Desmonostoc muscorum LEGE 12446</name>
    <dbReference type="NCBI Taxonomy" id="1828758"/>
    <lineage>
        <taxon>Bacteria</taxon>
        <taxon>Bacillati</taxon>
        <taxon>Cyanobacteriota</taxon>
        <taxon>Cyanophyceae</taxon>
        <taxon>Nostocales</taxon>
        <taxon>Nostocaceae</taxon>
        <taxon>Desmonostoc</taxon>
    </lineage>
</organism>
<name>A0A8J6ZYZ1_DESMC</name>
<keyword evidence="2" id="KW-1185">Reference proteome</keyword>
<evidence type="ECO:0000313" key="2">
    <source>
        <dbReference type="Proteomes" id="UP000622533"/>
    </source>
</evidence>
<reference evidence="1" key="1">
    <citation type="submission" date="2020-10" db="EMBL/GenBank/DDBJ databases">
        <authorList>
            <person name="Castelo-Branco R."/>
            <person name="Eusebio N."/>
            <person name="Adriana R."/>
            <person name="Vieira A."/>
            <person name="Brugerolle De Fraissinette N."/>
            <person name="Rezende De Castro R."/>
            <person name="Schneider M.P."/>
            <person name="Vasconcelos V."/>
            <person name="Leao P.N."/>
        </authorList>
    </citation>
    <scope>NUCLEOTIDE SEQUENCE</scope>
    <source>
        <strain evidence="1">LEGE 12446</strain>
    </source>
</reference>
<dbReference type="Proteomes" id="UP000622533">
    <property type="component" value="Unassembled WGS sequence"/>
</dbReference>
<protein>
    <submittedName>
        <fullName evidence="1">Uncharacterized protein</fullName>
    </submittedName>
</protein>
<dbReference type="EMBL" id="JADEXS010000296">
    <property type="protein sequence ID" value="MBE9024649.1"/>
    <property type="molecule type" value="Genomic_DNA"/>
</dbReference>
<accession>A0A8J6ZYZ1</accession>
<dbReference type="AlphaFoldDB" id="A0A8J6ZYZ1"/>
<comment type="caution">
    <text evidence="1">The sequence shown here is derived from an EMBL/GenBank/DDBJ whole genome shotgun (WGS) entry which is preliminary data.</text>
</comment>
<dbReference type="RefSeq" id="WP_193919204.1">
    <property type="nucleotide sequence ID" value="NZ_JADEXS020000001.1"/>
</dbReference>
<proteinExistence type="predicted"/>